<evidence type="ECO:0000313" key="8">
    <source>
        <dbReference type="Proteomes" id="UP000504635"/>
    </source>
</evidence>
<feature type="signal peptide" evidence="6">
    <location>
        <begin position="1"/>
        <end position="17"/>
    </location>
</feature>
<keyword evidence="8" id="KW-1185">Reference proteome</keyword>
<comment type="similarity">
    <text evidence="1 5">Belongs to the serpin family.</text>
</comment>
<gene>
    <name evidence="9 10" type="primary">LOC115888737</name>
</gene>
<dbReference type="InterPro" id="IPR036186">
    <property type="entry name" value="Serpin_sf"/>
</dbReference>
<dbReference type="Proteomes" id="UP000504635">
    <property type="component" value="Unplaced"/>
</dbReference>
<organism evidence="8 10">
    <name type="scientific">Sitophilus oryzae</name>
    <name type="common">Rice weevil</name>
    <name type="synonym">Curculio oryzae</name>
    <dbReference type="NCBI Taxonomy" id="7048"/>
    <lineage>
        <taxon>Eukaryota</taxon>
        <taxon>Metazoa</taxon>
        <taxon>Ecdysozoa</taxon>
        <taxon>Arthropoda</taxon>
        <taxon>Hexapoda</taxon>
        <taxon>Insecta</taxon>
        <taxon>Pterygota</taxon>
        <taxon>Neoptera</taxon>
        <taxon>Endopterygota</taxon>
        <taxon>Coleoptera</taxon>
        <taxon>Polyphaga</taxon>
        <taxon>Cucujiformia</taxon>
        <taxon>Curculionidae</taxon>
        <taxon>Dryophthorinae</taxon>
        <taxon>Sitophilus</taxon>
    </lineage>
</organism>
<dbReference type="CDD" id="cd19955">
    <property type="entry name" value="serpin48-like_insects"/>
    <property type="match status" value="1"/>
</dbReference>
<protein>
    <submittedName>
        <fullName evidence="9 10">Antichymotrypsin-2-like isoform X1</fullName>
    </submittedName>
</protein>
<dbReference type="PANTHER" id="PTHR11461">
    <property type="entry name" value="SERINE PROTEASE INHIBITOR, SERPIN"/>
    <property type="match status" value="1"/>
</dbReference>
<accession>A0A6J2YM90</accession>
<evidence type="ECO:0000313" key="9">
    <source>
        <dbReference type="RefSeq" id="XP_030764420.1"/>
    </source>
</evidence>
<dbReference type="InterPro" id="IPR023796">
    <property type="entry name" value="Serpin_dom"/>
</dbReference>
<dbReference type="FunFam" id="3.30.497.10:FF:000006">
    <property type="entry name" value="Plasminogen activator inhibitor 1"/>
    <property type="match status" value="1"/>
</dbReference>
<dbReference type="InterPro" id="IPR042178">
    <property type="entry name" value="Serpin_sf_1"/>
</dbReference>
<evidence type="ECO:0000256" key="6">
    <source>
        <dbReference type="SAM" id="SignalP"/>
    </source>
</evidence>
<dbReference type="SUPFAM" id="SSF56574">
    <property type="entry name" value="Serpins"/>
    <property type="match status" value="1"/>
</dbReference>
<sequence length="402" mass="44991">MKWISLILAAFVAAVTADTALEEFAAGNRLFTARLYNEVLKNNHDANFVFSPLSIEIILALTQAGAKGKTAEEFTTALNLPSTQQKTQEALKQFLPTLKSNTNDLKLSSANKLFLGEAFEILESFKQLATSVFEAGAENIDFSKNQAAAESINKWVESQTNNKIQNLINPDSLSAATRLVLVNALYFKGKWSTPFEDYLTRKEKFFVTKTNSKEVDMMHVEDTFRYYECTKRNAKFLELPYAGENVTMTIVLPNEVEGLTALESNVESLLTPPPYNYERVAVSLPKWLVETKLELNQILENLGLKTAFTGDADFSNLSKEALQISQVVQKAFINVTESGTEAAAATAAKIHQPCNFLPPNGVFYASHGFLYYIQYNRKITLMVGRLQTFDDVYDKFLNSLIQ</sequence>
<dbReference type="KEGG" id="soy:115888737"/>
<proteinExistence type="inferred from homology"/>
<dbReference type="PANTHER" id="PTHR11461:SF211">
    <property type="entry name" value="GH10112P-RELATED"/>
    <property type="match status" value="1"/>
</dbReference>
<evidence type="ECO:0000256" key="3">
    <source>
        <dbReference type="ARBA" id="ARBA00022729"/>
    </source>
</evidence>
<name>A0A6J2YM90_SITOR</name>
<dbReference type="Gene3D" id="2.30.39.10">
    <property type="entry name" value="Alpha-1-antitrypsin, domain 1"/>
    <property type="match status" value="1"/>
</dbReference>
<dbReference type="Pfam" id="PF00079">
    <property type="entry name" value="Serpin"/>
    <property type="match status" value="1"/>
</dbReference>
<evidence type="ECO:0000256" key="5">
    <source>
        <dbReference type="RuleBase" id="RU000411"/>
    </source>
</evidence>
<evidence type="ECO:0000256" key="4">
    <source>
        <dbReference type="ARBA" id="ARBA00022900"/>
    </source>
</evidence>
<dbReference type="OrthoDB" id="9518664at2759"/>
<keyword evidence="3 6" id="KW-0732">Signal</keyword>
<dbReference type="AlphaFoldDB" id="A0A6J2YM90"/>
<dbReference type="InterPro" id="IPR000215">
    <property type="entry name" value="Serpin_fam"/>
</dbReference>
<dbReference type="SMART" id="SM00093">
    <property type="entry name" value="SERPIN"/>
    <property type="match status" value="1"/>
</dbReference>
<dbReference type="GeneID" id="115888737"/>
<dbReference type="GO" id="GO:0004867">
    <property type="term" value="F:serine-type endopeptidase inhibitor activity"/>
    <property type="evidence" value="ECO:0007669"/>
    <property type="project" value="UniProtKB-KW"/>
</dbReference>
<dbReference type="RefSeq" id="XP_030764420.1">
    <property type="nucleotide sequence ID" value="XM_030908560.1"/>
</dbReference>
<dbReference type="RefSeq" id="XP_030764421.1">
    <property type="nucleotide sequence ID" value="XM_030908561.1"/>
</dbReference>
<evidence type="ECO:0000256" key="1">
    <source>
        <dbReference type="ARBA" id="ARBA00009500"/>
    </source>
</evidence>
<dbReference type="Gene3D" id="3.30.497.10">
    <property type="entry name" value="Antithrombin, subunit I, domain 2"/>
    <property type="match status" value="1"/>
</dbReference>
<feature type="chain" id="PRO_5044642927" evidence="6">
    <location>
        <begin position="18"/>
        <end position="402"/>
    </location>
</feature>
<dbReference type="GO" id="GO:0005615">
    <property type="term" value="C:extracellular space"/>
    <property type="evidence" value="ECO:0007669"/>
    <property type="project" value="InterPro"/>
</dbReference>
<keyword evidence="2" id="KW-0646">Protease inhibitor</keyword>
<evidence type="ECO:0000313" key="10">
    <source>
        <dbReference type="RefSeq" id="XP_030764421.1"/>
    </source>
</evidence>
<reference evidence="9 10" key="1">
    <citation type="submission" date="2025-04" db="UniProtKB">
        <authorList>
            <consortium name="RefSeq"/>
        </authorList>
    </citation>
    <scope>IDENTIFICATION</scope>
    <source>
        <tissue evidence="9 10">Gonads</tissue>
    </source>
</reference>
<feature type="domain" description="Serpin" evidence="7">
    <location>
        <begin position="33"/>
        <end position="395"/>
    </location>
</feature>
<evidence type="ECO:0000259" key="7">
    <source>
        <dbReference type="SMART" id="SM00093"/>
    </source>
</evidence>
<evidence type="ECO:0000256" key="2">
    <source>
        <dbReference type="ARBA" id="ARBA00022690"/>
    </source>
</evidence>
<dbReference type="InterPro" id="IPR042185">
    <property type="entry name" value="Serpin_sf_2"/>
</dbReference>
<keyword evidence="4" id="KW-0722">Serine protease inhibitor</keyword>